<protein>
    <recommendedName>
        <fullName evidence="1">Integrase core domain-containing protein</fullName>
    </recommendedName>
</protein>
<evidence type="ECO:0000313" key="2">
    <source>
        <dbReference type="EMBL" id="KAL3861532.1"/>
    </source>
</evidence>
<dbReference type="Proteomes" id="UP001634394">
    <property type="component" value="Unassembled WGS sequence"/>
</dbReference>
<comment type="caution">
    <text evidence="2">The sequence shown here is derived from an EMBL/GenBank/DDBJ whole genome shotgun (WGS) entry which is preliminary data.</text>
</comment>
<dbReference type="PANTHER" id="PTHR46791:SF13">
    <property type="entry name" value="CLR5 DOMAIN-CONTAINING PROTEIN"/>
    <property type="match status" value="1"/>
</dbReference>
<proteinExistence type="predicted"/>
<evidence type="ECO:0000313" key="3">
    <source>
        <dbReference type="Proteomes" id="UP001634394"/>
    </source>
</evidence>
<gene>
    <name evidence="2" type="ORF">ACJMK2_007561</name>
</gene>
<dbReference type="AlphaFoldDB" id="A0ABD3VLW5"/>
<name>A0ABD3VLW5_SINWO</name>
<keyword evidence="3" id="KW-1185">Reference proteome</keyword>
<feature type="domain" description="Integrase core" evidence="1">
    <location>
        <begin position="125"/>
        <end position="301"/>
    </location>
</feature>
<dbReference type="Pfam" id="PF24764">
    <property type="entry name" value="rva_4"/>
    <property type="match status" value="1"/>
</dbReference>
<dbReference type="InterPro" id="IPR058913">
    <property type="entry name" value="Integrase_dom_put"/>
</dbReference>
<reference evidence="2 3" key="1">
    <citation type="submission" date="2024-11" db="EMBL/GenBank/DDBJ databases">
        <title>Chromosome-level genome assembly of the freshwater bivalve Anodonta woodiana.</title>
        <authorList>
            <person name="Chen X."/>
        </authorList>
    </citation>
    <scope>NUCLEOTIDE SEQUENCE [LARGE SCALE GENOMIC DNA]</scope>
    <source>
        <strain evidence="2">MN2024</strain>
        <tissue evidence="2">Gills</tissue>
    </source>
</reference>
<sequence length="393" mass="46034">MADAGVRIELIKFYFKLGLLYKDITTVLSVKHGITISERHLRRILNINGLSRHKDYSDVANVLLFISNGLNHSGQLHGYRWMHAKCLANGLKVRKEDVRLILSALDPNGCQARKARRLNRREYFAKGPNFIWHIDSYDKLKPYGFCINGCIDGFSRNIVWLFVYHNSSDPRIIGGYFISTVEKLNGVPTLVRGDMGTENCYVKSFQRFLRRNRQNEEVNENAFIEGASTHNQRIECWWGHFRKQCAEFWIDLFQRIRNNGYFSGDILDKGILQFCFMGMIQDEMDEVVKVWNMHLIRPTRNCVMPSGRPTVMYQTPTLYGTQNYQSFVPMEDIDTCRAECLFRETYPCDKEIFDLCAFIMEEERLAFPTDPYEGLDLYLFLRNNIRQDLENLQ</sequence>
<dbReference type="PANTHER" id="PTHR46791">
    <property type="entry name" value="EXPRESSED PROTEIN"/>
    <property type="match status" value="1"/>
</dbReference>
<dbReference type="EMBL" id="JBJQND010000011">
    <property type="protein sequence ID" value="KAL3861532.1"/>
    <property type="molecule type" value="Genomic_DNA"/>
</dbReference>
<organism evidence="2 3">
    <name type="scientific">Sinanodonta woodiana</name>
    <name type="common">Chinese pond mussel</name>
    <name type="synonym">Anodonta woodiana</name>
    <dbReference type="NCBI Taxonomy" id="1069815"/>
    <lineage>
        <taxon>Eukaryota</taxon>
        <taxon>Metazoa</taxon>
        <taxon>Spiralia</taxon>
        <taxon>Lophotrochozoa</taxon>
        <taxon>Mollusca</taxon>
        <taxon>Bivalvia</taxon>
        <taxon>Autobranchia</taxon>
        <taxon>Heteroconchia</taxon>
        <taxon>Palaeoheterodonta</taxon>
        <taxon>Unionida</taxon>
        <taxon>Unionoidea</taxon>
        <taxon>Unionidae</taxon>
        <taxon>Unioninae</taxon>
        <taxon>Sinanodonta</taxon>
    </lineage>
</organism>
<evidence type="ECO:0000259" key="1">
    <source>
        <dbReference type="Pfam" id="PF24764"/>
    </source>
</evidence>
<accession>A0ABD3VLW5</accession>